<reference evidence="2" key="1">
    <citation type="submission" date="2022-10" db="EMBL/GenBank/DDBJ databases">
        <title>The WGS of Solirubrobacter ginsenosidimutans DSM 21036.</title>
        <authorList>
            <person name="Jiang Z."/>
        </authorList>
    </citation>
    <scope>NUCLEOTIDE SEQUENCE</scope>
    <source>
        <strain evidence="2">DSM 21036</strain>
    </source>
</reference>
<sequence length="401" mass="43295">MRRLIAAVAFLCLLPAGTAAAAGVQQERIDLLNRAIKQVYAGAPSCKPPDPFAQRTTTTDADPSADLLNTFAIFRRPATAEELALATKERRLPAGGLYRRYARIVMSASGRRQLVLPAQNARSYQPRPQRCVDSLRRHMAALLRGHDAAFKRGTSRVLEQVIRDEWAGEAQGPTEGIFLFTYDGHGTGGGGGGADLNTLRTKGMFFSFGGGARPSLVTGLIPDGVASIELLYPATADSAEVKRTVAVRDNVVSYEVRRSGIDALVEPQMTWLAADGSVVRVVNPVTYVAGCGVAGQLEFKPSRCAAGSLNLSKVQWQWWDSAHAATGTGEALLRKGYRARAKIVLSRPLSCTTENGVILRYFSRARVSVLYRSGNTLGERPGWRSYVVKVEASDGLCELSP</sequence>
<proteinExistence type="predicted"/>
<protein>
    <recommendedName>
        <fullName evidence="4">Sporulation stage II protein D amidase enhancer LytB N-terminal domain-containing protein</fullName>
    </recommendedName>
</protein>
<feature type="signal peptide" evidence="1">
    <location>
        <begin position="1"/>
        <end position="21"/>
    </location>
</feature>
<accession>A0A9X3MPT4</accession>
<dbReference type="Proteomes" id="UP001149140">
    <property type="component" value="Unassembled WGS sequence"/>
</dbReference>
<dbReference type="AlphaFoldDB" id="A0A9X3MPT4"/>
<gene>
    <name evidence="2" type="ORF">OM076_07365</name>
</gene>
<evidence type="ECO:0000313" key="3">
    <source>
        <dbReference type="Proteomes" id="UP001149140"/>
    </source>
</evidence>
<evidence type="ECO:0000313" key="2">
    <source>
        <dbReference type="EMBL" id="MDA0160075.1"/>
    </source>
</evidence>
<keyword evidence="1" id="KW-0732">Signal</keyword>
<dbReference type="EMBL" id="JAPDOD010000004">
    <property type="protein sequence ID" value="MDA0160075.1"/>
    <property type="molecule type" value="Genomic_DNA"/>
</dbReference>
<name>A0A9X3MPT4_9ACTN</name>
<evidence type="ECO:0008006" key="4">
    <source>
        <dbReference type="Google" id="ProtNLM"/>
    </source>
</evidence>
<feature type="chain" id="PRO_5040845131" description="Sporulation stage II protein D amidase enhancer LytB N-terminal domain-containing protein" evidence="1">
    <location>
        <begin position="22"/>
        <end position="401"/>
    </location>
</feature>
<keyword evidence="3" id="KW-1185">Reference proteome</keyword>
<organism evidence="2 3">
    <name type="scientific">Solirubrobacter ginsenosidimutans</name>
    <dbReference type="NCBI Taxonomy" id="490573"/>
    <lineage>
        <taxon>Bacteria</taxon>
        <taxon>Bacillati</taxon>
        <taxon>Actinomycetota</taxon>
        <taxon>Thermoleophilia</taxon>
        <taxon>Solirubrobacterales</taxon>
        <taxon>Solirubrobacteraceae</taxon>
        <taxon>Solirubrobacter</taxon>
    </lineage>
</organism>
<comment type="caution">
    <text evidence="2">The sequence shown here is derived from an EMBL/GenBank/DDBJ whole genome shotgun (WGS) entry which is preliminary data.</text>
</comment>
<evidence type="ECO:0000256" key="1">
    <source>
        <dbReference type="SAM" id="SignalP"/>
    </source>
</evidence>